<keyword evidence="6 8" id="KW-1133">Transmembrane helix</keyword>
<dbReference type="Gene3D" id="3.40.50.300">
    <property type="entry name" value="P-loop containing nucleotide triphosphate hydrolases"/>
    <property type="match status" value="1"/>
</dbReference>
<keyword evidence="5 11" id="KW-0067">ATP-binding</keyword>
<dbReference type="GO" id="GO:0034040">
    <property type="term" value="F:ATPase-coupled lipid transmembrane transporter activity"/>
    <property type="evidence" value="ECO:0007669"/>
    <property type="project" value="TreeGrafter"/>
</dbReference>
<evidence type="ECO:0000313" key="11">
    <source>
        <dbReference type="EMBL" id="TWI52788.1"/>
    </source>
</evidence>
<dbReference type="PANTHER" id="PTHR24221">
    <property type="entry name" value="ATP-BINDING CASSETTE SUB-FAMILY B"/>
    <property type="match status" value="1"/>
</dbReference>
<feature type="domain" description="ABC transporter" evidence="9">
    <location>
        <begin position="350"/>
        <end position="584"/>
    </location>
</feature>
<dbReference type="InterPro" id="IPR027417">
    <property type="entry name" value="P-loop_NTPase"/>
</dbReference>
<gene>
    <name evidence="11" type="ORF">IQ22_03164</name>
</gene>
<dbReference type="SUPFAM" id="SSF52540">
    <property type="entry name" value="P-loop containing nucleoside triphosphate hydrolases"/>
    <property type="match status" value="1"/>
</dbReference>
<keyword evidence="12" id="KW-1185">Reference proteome</keyword>
<dbReference type="FunFam" id="3.40.50.300:FF:000287">
    <property type="entry name" value="Multidrug ABC transporter ATP-binding protein"/>
    <property type="match status" value="1"/>
</dbReference>
<dbReference type="Gene3D" id="1.20.1560.10">
    <property type="entry name" value="ABC transporter type 1, transmembrane domain"/>
    <property type="match status" value="1"/>
</dbReference>
<dbReference type="AlphaFoldDB" id="A0A562Q7U7"/>
<dbReference type="EMBL" id="VLKY01000010">
    <property type="protein sequence ID" value="TWI52788.1"/>
    <property type="molecule type" value="Genomic_DNA"/>
</dbReference>
<evidence type="ECO:0000256" key="4">
    <source>
        <dbReference type="ARBA" id="ARBA00022741"/>
    </source>
</evidence>
<evidence type="ECO:0000256" key="1">
    <source>
        <dbReference type="ARBA" id="ARBA00004651"/>
    </source>
</evidence>
<feature type="transmembrane region" description="Helical" evidence="8">
    <location>
        <begin position="259"/>
        <end position="280"/>
    </location>
</feature>
<dbReference type="PROSITE" id="PS50929">
    <property type="entry name" value="ABC_TM1F"/>
    <property type="match status" value="1"/>
</dbReference>
<dbReference type="GO" id="GO:0016887">
    <property type="term" value="F:ATP hydrolysis activity"/>
    <property type="evidence" value="ECO:0007669"/>
    <property type="project" value="InterPro"/>
</dbReference>
<dbReference type="CDD" id="cd07346">
    <property type="entry name" value="ABC_6TM_exporters"/>
    <property type="match status" value="1"/>
</dbReference>
<dbReference type="GO" id="GO:0005524">
    <property type="term" value="F:ATP binding"/>
    <property type="evidence" value="ECO:0007669"/>
    <property type="project" value="UniProtKB-KW"/>
</dbReference>
<comment type="caution">
    <text evidence="11">The sequence shown here is derived from an EMBL/GenBank/DDBJ whole genome shotgun (WGS) entry which is preliminary data.</text>
</comment>
<accession>A0A562Q7U7</accession>
<reference evidence="11 12" key="1">
    <citation type="journal article" date="2015" name="Stand. Genomic Sci.">
        <title>Genomic Encyclopedia of Bacterial and Archaeal Type Strains, Phase III: the genomes of soil and plant-associated and newly described type strains.</title>
        <authorList>
            <person name="Whitman W.B."/>
            <person name="Woyke T."/>
            <person name="Klenk H.P."/>
            <person name="Zhou Y."/>
            <person name="Lilburn T.G."/>
            <person name="Beck B.J."/>
            <person name="De Vos P."/>
            <person name="Vandamme P."/>
            <person name="Eisen J.A."/>
            <person name="Garrity G."/>
            <person name="Hugenholtz P."/>
            <person name="Kyrpides N.C."/>
        </authorList>
    </citation>
    <scope>NUCLEOTIDE SEQUENCE [LARGE SCALE GENOMIC DNA]</scope>
    <source>
        <strain evidence="11 12">CGMCC 1.6858</strain>
    </source>
</reference>
<dbReference type="Pfam" id="PF00005">
    <property type="entry name" value="ABC_tran"/>
    <property type="match status" value="1"/>
</dbReference>
<dbReference type="InterPro" id="IPR017871">
    <property type="entry name" value="ABC_transporter-like_CS"/>
</dbReference>
<evidence type="ECO:0000313" key="12">
    <source>
        <dbReference type="Proteomes" id="UP000316905"/>
    </source>
</evidence>
<dbReference type="Pfam" id="PF00664">
    <property type="entry name" value="ABC_membrane"/>
    <property type="match status" value="1"/>
</dbReference>
<evidence type="ECO:0000259" key="9">
    <source>
        <dbReference type="PROSITE" id="PS50893"/>
    </source>
</evidence>
<dbReference type="Proteomes" id="UP000316905">
    <property type="component" value="Unassembled WGS sequence"/>
</dbReference>
<keyword evidence="3 8" id="KW-0812">Transmembrane</keyword>
<dbReference type="PANTHER" id="PTHR24221:SF632">
    <property type="entry name" value="ATP-DEPENDENT LIPID A-CORE FLIPPASE"/>
    <property type="match status" value="1"/>
</dbReference>
<dbReference type="InterPro" id="IPR003439">
    <property type="entry name" value="ABC_transporter-like_ATP-bd"/>
</dbReference>
<dbReference type="SUPFAM" id="SSF90123">
    <property type="entry name" value="ABC transporter transmembrane region"/>
    <property type="match status" value="1"/>
</dbReference>
<protein>
    <submittedName>
        <fullName evidence="11">ATP-binding cassette subfamily B protein</fullName>
    </submittedName>
</protein>
<evidence type="ECO:0000256" key="8">
    <source>
        <dbReference type="SAM" id="Phobius"/>
    </source>
</evidence>
<dbReference type="PROSITE" id="PS00211">
    <property type="entry name" value="ABC_TRANSPORTER_1"/>
    <property type="match status" value="1"/>
</dbReference>
<name>A0A562Q7U7_9PSED</name>
<keyword evidence="2" id="KW-0813">Transport</keyword>
<dbReference type="PROSITE" id="PS50893">
    <property type="entry name" value="ABC_TRANSPORTER_2"/>
    <property type="match status" value="1"/>
</dbReference>
<organism evidence="11 12">
    <name type="scientific">Pseudomonas duriflava</name>
    <dbReference type="NCBI Taxonomy" id="459528"/>
    <lineage>
        <taxon>Bacteria</taxon>
        <taxon>Pseudomonadati</taxon>
        <taxon>Pseudomonadota</taxon>
        <taxon>Gammaproteobacteria</taxon>
        <taxon>Pseudomonadales</taxon>
        <taxon>Pseudomonadaceae</taxon>
        <taxon>Pseudomonas</taxon>
    </lineage>
</organism>
<evidence type="ECO:0000256" key="7">
    <source>
        <dbReference type="ARBA" id="ARBA00023136"/>
    </source>
</evidence>
<dbReference type="InterPro" id="IPR003593">
    <property type="entry name" value="AAA+_ATPase"/>
</dbReference>
<proteinExistence type="predicted"/>
<dbReference type="GO" id="GO:0005886">
    <property type="term" value="C:plasma membrane"/>
    <property type="evidence" value="ECO:0007669"/>
    <property type="project" value="UniProtKB-SubCell"/>
</dbReference>
<evidence type="ECO:0000256" key="2">
    <source>
        <dbReference type="ARBA" id="ARBA00022448"/>
    </source>
</evidence>
<evidence type="ECO:0000256" key="3">
    <source>
        <dbReference type="ARBA" id="ARBA00022692"/>
    </source>
</evidence>
<feature type="transmembrane region" description="Helical" evidence="8">
    <location>
        <begin position="30"/>
        <end position="53"/>
    </location>
</feature>
<evidence type="ECO:0000259" key="10">
    <source>
        <dbReference type="PROSITE" id="PS50929"/>
    </source>
</evidence>
<dbReference type="InterPro" id="IPR036640">
    <property type="entry name" value="ABC1_TM_sf"/>
</dbReference>
<dbReference type="InterPro" id="IPR039421">
    <property type="entry name" value="Type_1_exporter"/>
</dbReference>
<comment type="subcellular location">
    <subcellularLocation>
        <location evidence="1">Cell membrane</location>
        <topology evidence="1">Multi-pass membrane protein</topology>
    </subcellularLocation>
</comment>
<keyword evidence="7 8" id="KW-0472">Membrane</keyword>
<evidence type="ECO:0000256" key="6">
    <source>
        <dbReference type="ARBA" id="ARBA00022989"/>
    </source>
</evidence>
<dbReference type="SMART" id="SM00382">
    <property type="entry name" value="AAA"/>
    <property type="match status" value="1"/>
</dbReference>
<feature type="transmembrane region" description="Helical" evidence="8">
    <location>
        <begin position="65"/>
        <end position="83"/>
    </location>
</feature>
<dbReference type="InterPro" id="IPR011527">
    <property type="entry name" value="ABC1_TM_dom"/>
</dbReference>
<sequence>MSSQSEHSRSTSISSRPSAFLWQYVCRRRIAFGGLFTLMIGGAACAVAVQYAMKLLVDAMASQDRLAANVWVPFGFFIGLIAMENVLWRTGGWLGCRTIVKTGVDLRIDLFEHLTGHPMRYFKEHFSGALGNRINQTGTAVANIFTALTWRIIPPCTDFLGAVVVLLTIQWRMALVLVAFVLLVALVITGFGIRGRYRHQAFAEQASRVGGEVVDMVSNVWTIKAFSARERERDRLARELGVEARAQRRSWMYVEKARILHDACLTLMAGSMLIWAILLWRQGSVTPGDVVVVSALTFRILHGSRDLALALVDTAQQFGIVADTLKIIAKPHEIKDLEGAGTLKAQAGAIDFENITFSYPNGQKVIDQLTLHIPAGQKVGIVGTSGAGKSTLINLLQRLDDVDGGRILIDGQPINEVSQDSLRAAIAVVPQEIALFNRTIRENIRYGKPGATDEEVYQAACHAYCDHFIQHLPEGYNTMVGERGACLSGGQRQRLGIARAFLKGSPILILDEATSALDTHSEKEIQLALTELVRGRTVLAVAHRLSTVANFDRVIVMDKGRIVEDGPPAALRRSGGLFESLWNIQATALEENETLPQRNVG</sequence>
<feature type="domain" description="ABC transmembrane type-1" evidence="10">
    <location>
        <begin position="34"/>
        <end position="316"/>
    </location>
</feature>
<keyword evidence="4" id="KW-0547">Nucleotide-binding</keyword>
<feature type="transmembrane region" description="Helical" evidence="8">
    <location>
        <begin position="169"/>
        <end position="193"/>
    </location>
</feature>
<evidence type="ECO:0000256" key="5">
    <source>
        <dbReference type="ARBA" id="ARBA00022840"/>
    </source>
</evidence>
<dbReference type="GO" id="GO:0140359">
    <property type="term" value="F:ABC-type transporter activity"/>
    <property type="evidence" value="ECO:0007669"/>
    <property type="project" value="InterPro"/>
</dbReference>